<evidence type="ECO:0000256" key="2">
    <source>
        <dbReference type="ARBA" id="ARBA00022448"/>
    </source>
</evidence>
<feature type="transmembrane region" description="Helical" evidence="8">
    <location>
        <begin position="177"/>
        <end position="195"/>
    </location>
</feature>
<evidence type="ECO:0000256" key="5">
    <source>
        <dbReference type="ARBA" id="ARBA00022989"/>
    </source>
</evidence>
<feature type="transmembrane region" description="Helical" evidence="8">
    <location>
        <begin position="107"/>
        <end position="127"/>
    </location>
</feature>
<name>A0A455T088_9CHLR</name>
<dbReference type="AlphaFoldDB" id="A0A455T088"/>
<dbReference type="Gene3D" id="1.20.1250.20">
    <property type="entry name" value="MFS general substrate transporter like domains"/>
    <property type="match status" value="2"/>
</dbReference>
<dbReference type="InterPro" id="IPR036259">
    <property type="entry name" value="MFS_trans_sf"/>
</dbReference>
<evidence type="ECO:0000256" key="4">
    <source>
        <dbReference type="ARBA" id="ARBA00022692"/>
    </source>
</evidence>
<dbReference type="CDD" id="cd06173">
    <property type="entry name" value="MFS_MefA_like"/>
    <property type="match status" value="1"/>
</dbReference>
<evidence type="ECO:0000313" key="10">
    <source>
        <dbReference type="EMBL" id="BBH93236.1"/>
    </source>
</evidence>
<comment type="subcellular location">
    <subcellularLocation>
        <location evidence="1">Cell membrane</location>
        <topology evidence="1">Multi-pass membrane protein</topology>
    </subcellularLocation>
</comment>
<dbReference type="InterPro" id="IPR020846">
    <property type="entry name" value="MFS_dom"/>
</dbReference>
<evidence type="ECO:0000259" key="9">
    <source>
        <dbReference type="PROSITE" id="PS50850"/>
    </source>
</evidence>
<dbReference type="PANTHER" id="PTHR23513:SF9">
    <property type="entry name" value="ENTEROBACTIN EXPORTER ENTS"/>
    <property type="match status" value="1"/>
</dbReference>
<feature type="transmembrane region" description="Helical" evidence="8">
    <location>
        <begin position="44"/>
        <end position="68"/>
    </location>
</feature>
<gene>
    <name evidence="10" type="ORF">KTA_14350</name>
</gene>
<evidence type="ECO:0000256" key="3">
    <source>
        <dbReference type="ARBA" id="ARBA00022475"/>
    </source>
</evidence>
<feature type="domain" description="Major facilitator superfamily (MFS) profile" evidence="9">
    <location>
        <begin position="41"/>
        <end position="433"/>
    </location>
</feature>
<evidence type="ECO:0000256" key="7">
    <source>
        <dbReference type="SAM" id="MobiDB-lite"/>
    </source>
</evidence>
<keyword evidence="6 8" id="KW-0472">Membrane</keyword>
<proteinExistence type="predicted"/>
<keyword evidence="3" id="KW-1003">Cell membrane</keyword>
<evidence type="ECO:0000256" key="8">
    <source>
        <dbReference type="SAM" id="Phobius"/>
    </source>
</evidence>
<dbReference type="GO" id="GO:0005886">
    <property type="term" value="C:plasma membrane"/>
    <property type="evidence" value="ECO:0007669"/>
    <property type="project" value="UniProtKB-SubCell"/>
</dbReference>
<protein>
    <submittedName>
        <fullName evidence="10">MFS transporter</fullName>
    </submittedName>
</protein>
<feature type="transmembrane region" description="Helical" evidence="8">
    <location>
        <begin position="201"/>
        <end position="221"/>
    </location>
</feature>
<feature type="transmembrane region" description="Helical" evidence="8">
    <location>
        <begin position="345"/>
        <end position="367"/>
    </location>
</feature>
<dbReference type="EMBL" id="AP019377">
    <property type="protein sequence ID" value="BBH93236.1"/>
    <property type="molecule type" value="Genomic_DNA"/>
</dbReference>
<evidence type="ECO:0000256" key="6">
    <source>
        <dbReference type="ARBA" id="ARBA00023136"/>
    </source>
</evidence>
<keyword evidence="2" id="KW-0813">Transport</keyword>
<dbReference type="PROSITE" id="PS50850">
    <property type="entry name" value="MFS"/>
    <property type="match status" value="1"/>
</dbReference>
<dbReference type="Pfam" id="PF05977">
    <property type="entry name" value="MFS_3"/>
    <property type="match status" value="1"/>
</dbReference>
<feature type="region of interest" description="Disordered" evidence="7">
    <location>
        <begin position="1"/>
        <end position="32"/>
    </location>
</feature>
<keyword evidence="5 8" id="KW-1133">Transmembrane helix</keyword>
<sequence length="457" mass="48503">MRDLDPERGADSAPPMANAQSPMPEGAPTRHDPYRALRHRNFRLLFIGIFLSSIGEQMVTVAIGWELYDRTRSALALGLVGLVQVLPVLCFSLLAGHLADRLNRRRMVMLAQTALALGSLGLLLLSWQRGPLWLIYACLLLMGIATAFNEPASAALLPQTLPSELYANAATWESSAWQLASVVGPALGGFLVALFHGATPIYGLNALAIALFLVLLALLRLRPALAGPSQSAGQPTEGTLRSLVEGLRFLRRTQVILAAITLDLFAVLFGGATTLLPIYARDILNVGPTGLGWLQAAPSIGAVCVAFLLAHLPPFKRAGRTLLLAVAGFGLATIVFGLSRSFWLSLLMLFILGGLDNISVVIRGTLLMTRTPDHMRGRVAAVNTIFIAASNKLGGFESGLAAQLFGPVLAVVGGGLGTILVVLCVALIWPEMRRLGPLAPEPESQACQAHAEQLAGS</sequence>
<organism evidence="10">
    <name type="scientific">Thermogemmatispora argillosa</name>
    <dbReference type="NCBI Taxonomy" id="2045280"/>
    <lineage>
        <taxon>Bacteria</taxon>
        <taxon>Bacillati</taxon>
        <taxon>Chloroflexota</taxon>
        <taxon>Ktedonobacteria</taxon>
        <taxon>Thermogemmatisporales</taxon>
        <taxon>Thermogemmatisporaceae</taxon>
        <taxon>Thermogemmatispora</taxon>
    </lineage>
</organism>
<dbReference type="SUPFAM" id="SSF103473">
    <property type="entry name" value="MFS general substrate transporter"/>
    <property type="match status" value="1"/>
</dbReference>
<feature type="transmembrane region" description="Helical" evidence="8">
    <location>
        <begin position="379"/>
        <end position="396"/>
    </location>
</feature>
<feature type="compositionally biased region" description="Basic and acidic residues" evidence="7">
    <location>
        <begin position="1"/>
        <end position="10"/>
    </location>
</feature>
<dbReference type="InterPro" id="IPR010290">
    <property type="entry name" value="TM_effector"/>
</dbReference>
<feature type="transmembrane region" description="Helical" evidence="8">
    <location>
        <begin position="133"/>
        <end position="157"/>
    </location>
</feature>
<feature type="transmembrane region" description="Helical" evidence="8">
    <location>
        <begin position="408"/>
        <end position="429"/>
    </location>
</feature>
<dbReference type="GO" id="GO:0022857">
    <property type="term" value="F:transmembrane transporter activity"/>
    <property type="evidence" value="ECO:0007669"/>
    <property type="project" value="InterPro"/>
</dbReference>
<dbReference type="PANTHER" id="PTHR23513">
    <property type="entry name" value="INTEGRAL MEMBRANE EFFLUX PROTEIN-RELATED"/>
    <property type="match status" value="1"/>
</dbReference>
<feature type="transmembrane region" description="Helical" evidence="8">
    <location>
        <begin position="322"/>
        <end position="339"/>
    </location>
</feature>
<feature type="transmembrane region" description="Helical" evidence="8">
    <location>
        <begin position="292"/>
        <end position="310"/>
    </location>
</feature>
<keyword evidence="4 8" id="KW-0812">Transmembrane</keyword>
<feature type="transmembrane region" description="Helical" evidence="8">
    <location>
        <begin position="255"/>
        <end position="280"/>
    </location>
</feature>
<reference evidence="10" key="1">
    <citation type="submission" date="2018-12" db="EMBL/GenBank/DDBJ databases">
        <title>Novel natural products biosynthetic potential of the class Ktedonobacteria.</title>
        <authorList>
            <person name="Zheng Y."/>
            <person name="Saitou A."/>
            <person name="Wang C.M."/>
            <person name="Toyoda A."/>
            <person name="Minakuchi Y."/>
            <person name="Sekiguchi Y."/>
            <person name="Ueda K."/>
            <person name="Takano H."/>
            <person name="Sakai Y."/>
            <person name="Yokota A."/>
            <person name="Yabe S."/>
        </authorList>
    </citation>
    <scope>NUCLEOTIDE SEQUENCE</scope>
    <source>
        <strain evidence="10">A3-2</strain>
    </source>
</reference>
<feature type="transmembrane region" description="Helical" evidence="8">
    <location>
        <begin position="74"/>
        <end position="95"/>
    </location>
</feature>
<evidence type="ECO:0000256" key="1">
    <source>
        <dbReference type="ARBA" id="ARBA00004651"/>
    </source>
</evidence>
<accession>A0A455T088</accession>